<dbReference type="PANTHER" id="PTHR42109:SF2">
    <property type="entry name" value="INTEGRAL MEMBRANE PROTEIN"/>
    <property type="match status" value="1"/>
</dbReference>
<keyword evidence="1" id="KW-1133">Transmembrane helix</keyword>
<dbReference type="PANTHER" id="PTHR42109">
    <property type="entry name" value="UNPLACED GENOMIC SCAFFOLD UM_SCAF_CONTIG_1.265, WHOLE GENOME SHOTGUN SEQUENCE"/>
    <property type="match status" value="1"/>
</dbReference>
<feature type="transmembrane region" description="Helical" evidence="1">
    <location>
        <begin position="42"/>
        <end position="64"/>
    </location>
</feature>
<evidence type="ECO:0000313" key="3">
    <source>
        <dbReference type="EMBL" id="KAJ7700490.1"/>
    </source>
</evidence>
<keyword evidence="1" id="KW-0812">Transmembrane</keyword>
<proteinExistence type="predicted"/>
<dbReference type="InterPro" id="IPR056119">
    <property type="entry name" value="DUF7702"/>
</dbReference>
<evidence type="ECO:0000259" key="2">
    <source>
        <dbReference type="Pfam" id="PF24800"/>
    </source>
</evidence>
<dbReference type="AlphaFoldDB" id="A0AAD7GP73"/>
<protein>
    <recommendedName>
        <fullName evidence="2">DUF7702 domain-containing protein</fullName>
    </recommendedName>
</protein>
<dbReference type="Pfam" id="PF24800">
    <property type="entry name" value="DUF7702"/>
    <property type="match status" value="1"/>
</dbReference>
<keyword evidence="4" id="KW-1185">Reference proteome</keyword>
<reference evidence="3" key="1">
    <citation type="submission" date="2023-03" db="EMBL/GenBank/DDBJ databases">
        <title>Massive genome expansion in bonnet fungi (Mycena s.s.) driven by repeated elements and novel gene families across ecological guilds.</title>
        <authorList>
            <consortium name="Lawrence Berkeley National Laboratory"/>
            <person name="Harder C.B."/>
            <person name="Miyauchi S."/>
            <person name="Viragh M."/>
            <person name="Kuo A."/>
            <person name="Thoen E."/>
            <person name="Andreopoulos B."/>
            <person name="Lu D."/>
            <person name="Skrede I."/>
            <person name="Drula E."/>
            <person name="Henrissat B."/>
            <person name="Morin E."/>
            <person name="Kohler A."/>
            <person name="Barry K."/>
            <person name="LaButti K."/>
            <person name="Morin E."/>
            <person name="Salamov A."/>
            <person name="Lipzen A."/>
            <person name="Mereny Z."/>
            <person name="Hegedus B."/>
            <person name="Baldrian P."/>
            <person name="Stursova M."/>
            <person name="Weitz H."/>
            <person name="Taylor A."/>
            <person name="Grigoriev I.V."/>
            <person name="Nagy L.G."/>
            <person name="Martin F."/>
            <person name="Kauserud H."/>
        </authorList>
    </citation>
    <scope>NUCLEOTIDE SEQUENCE</scope>
    <source>
        <strain evidence="3">CBHHK067</strain>
    </source>
</reference>
<feature type="domain" description="DUF7702" evidence="2">
    <location>
        <begin position="33"/>
        <end position="215"/>
    </location>
</feature>
<feature type="transmembrane region" description="Helical" evidence="1">
    <location>
        <begin position="12"/>
        <end position="33"/>
    </location>
</feature>
<organism evidence="3 4">
    <name type="scientific">Mycena rosella</name>
    <name type="common">Pink bonnet</name>
    <name type="synonym">Agaricus rosellus</name>
    <dbReference type="NCBI Taxonomy" id="1033263"/>
    <lineage>
        <taxon>Eukaryota</taxon>
        <taxon>Fungi</taxon>
        <taxon>Dikarya</taxon>
        <taxon>Basidiomycota</taxon>
        <taxon>Agaricomycotina</taxon>
        <taxon>Agaricomycetes</taxon>
        <taxon>Agaricomycetidae</taxon>
        <taxon>Agaricales</taxon>
        <taxon>Marasmiineae</taxon>
        <taxon>Mycenaceae</taxon>
        <taxon>Mycena</taxon>
    </lineage>
</organism>
<comment type="caution">
    <text evidence="3">The sequence shown here is derived from an EMBL/GenBank/DDBJ whole genome shotgun (WGS) entry which is preliminary data.</text>
</comment>
<feature type="transmembrane region" description="Helical" evidence="1">
    <location>
        <begin position="160"/>
        <end position="180"/>
    </location>
</feature>
<accession>A0AAD7GP73</accession>
<dbReference type="Proteomes" id="UP001221757">
    <property type="component" value="Unassembled WGS sequence"/>
</dbReference>
<feature type="transmembrane region" description="Helical" evidence="1">
    <location>
        <begin position="76"/>
        <end position="100"/>
    </location>
</feature>
<feature type="transmembrane region" description="Helical" evidence="1">
    <location>
        <begin position="200"/>
        <end position="220"/>
    </location>
</feature>
<keyword evidence="1" id="KW-0472">Membrane</keyword>
<evidence type="ECO:0000256" key="1">
    <source>
        <dbReference type="SAM" id="Phobius"/>
    </source>
</evidence>
<gene>
    <name evidence="3" type="ORF">B0H17DRAFT_1128898</name>
</gene>
<dbReference type="EMBL" id="JARKIE010000020">
    <property type="protein sequence ID" value="KAJ7700490.1"/>
    <property type="molecule type" value="Genomic_DNA"/>
</dbReference>
<name>A0AAD7GP73_MYCRO</name>
<feature type="transmembrane region" description="Helical" evidence="1">
    <location>
        <begin position="232"/>
        <end position="255"/>
    </location>
</feature>
<sequence length="271" mass="30019">MSSPDYATAFGYHSIPAAVILALVYLPLFLWFIRQSIRNTTYVYISLTVFCLMRVVAFVLRAILVASTSLGENLNVFIADEVMFGVGFFALLYSAFTLVLDREIMSGAPTTNYLPLKIMGNRRMFRVLLIVGVVLGVMGISDATSSDASTAANGTTLRRASTIIFLVLTIIQAVQTVLVFNENNMRFGPARAFGDRHGKYILCLISLFLIVREVFLVATLGNTARQNEEALWYPFVAVPEVLAVVCYSISGLVPLRSELKQKQMQVEYIQG</sequence>
<evidence type="ECO:0000313" key="4">
    <source>
        <dbReference type="Proteomes" id="UP001221757"/>
    </source>
</evidence>
<feature type="transmembrane region" description="Helical" evidence="1">
    <location>
        <begin position="124"/>
        <end position="140"/>
    </location>
</feature>